<dbReference type="AlphaFoldDB" id="A0A0W0GH66"/>
<dbReference type="InterPro" id="IPR039422">
    <property type="entry name" value="MarR/SlyA-like"/>
</dbReference>
<dbReference type="PANTHER" id="PTHR33164">
    <property type="entry name" value="TRANSCRIPTIONAL REGULATOR, MARR FAMILY"/>
    <property type="match status" value="1"/>
</dbReference>
<evidence type="ECO:0000313" key="2">
    <source>
        <dbReference type="EMBL" id="KTB47892.1"/>
    </source>
</evidence>
<dbReference type="GO" id="GO:0006950">
    <property type="term" value="P:response to stress"/>
    <property type="evidence" value="ECO:0007669"/>
    <property type="project" value="TreeGrafter"/>
</dbReference>
<gene>
    <name evidence="2" type="ORF">DEALK_07370</name>
</gene>
<keyword evidence="3" id="KW-1185">Reference proteome</keyword>
<feature type="domain" description="HTH marR-type" evidence="1">
    <location>
        <begin position="12"/>
        <end position="140"/>
    </location>
</feature>
<dbReference type="PROSITE" id="PS50995">
    <property type="entry name" value="HTH_MARR_2"/>
    <property type="match status" value="1"/>
</dbReference>
<reference evidence="2 3" key="1">
    <citation type="submission" date="2015-06" db="EMBL/GenBank/DDBJ databases">
        <title>Genome sequence of the organohalide-respiring Dehalogenimonas alkenigignens type strain (IP3-3T).</title>
        <authorList>
            <person name="Key T.A."/>
            <person name="Richmond D.P."/>
            <person name="Bowman K.S."/>
            <person name="Cho Y.-J."/>
            <person name="Chun J."/>
            <person name="da Costa M.S."/>
            <person name="Rainey F.A."/>
            <person name="Moe W.M."/>
        </authorList>
    </citation>
    <scope>NUCLEOTIDE SEQUENCE [LARGE SCALE GENOMIC DNA]</scope>
    <source>
        <strain evidence="2 3">IP3-3</strain>
    </source>
</reference>
<dbReference type="OrthoDB" id="161622at2"/>
<name>A0A0W0GH66_9CHLR</name>
<organism evidence="2 3">
    <name type="scientific">Dehalogenimonas alkenigignens</name>
    <dbReference type="NCBI Taxonomy" id="1217799"/>
    <lineage>
        <taxon>Bacteria</taxon>
        <taxon>Bacillati</taxon>
        <taxon>Chloroflexota</taxon>
        <taxon>Dehalococcoidia</taxon>
        <taxon>Dehalococcoidales</taxon>
        <taxon>Dehalococcoidaceae</taxon>
        <taxon>Dehalogenimonas</taxon>
    </lineage>
</organism>
<dbReference type="GO" id="GO:0003700">
    <property type="term" value="F:DNA-binding transcription factor activity"/>
    <property type="evidence" value="ECO:0007669"/>
    <property type="project" value="InterPro"/>
</dbReference>
<dbReference type="Proteomes" id="UP000053947">
    <property type="component" value="Unassembled WGS sequence"/>
</dbReference>
<evidence type="ECO:0000313" key="3">
    <source>
        <dbReference type="Proteomes" id="UP000053947"/>
    </source>
</evidence>
<comment type="caution">
    <text evidence="2">The sequence shown here is derived from an EMBL/GenBank/DDBJ whole genome shotgun (WGS) entry which is preliminary data.</text>
</comment>
<proteinExistence type="predicted"/>
<dbReference type="SUPFAM" id="SSF46785">
    <property type="entry name" value="Winged helix' DNA-binding domain"/>
    <property type="match status" value="1"/>
</dbReference>
<accession>A0A0W0GH66</accession>
<protein>
    <submittedName>
        <fullName evidence="2">MarR family</fullName>
    </submittedName>
</protein>
<dbReference type="InterPro" id="IPR036390">
    <property type="entry name" value="WH_DNA-bd_sf"/>
</dbReference>
<dbReference type="PANTHER" id="PTHR33164:SF43">
    <property type="entry name" value="HTH-TYPE TRANSCRIPTIONAL REPRESSOR YETL"/>
    <property type="match status" value="1"/>
</dbReference>
<evidence type="ECO:0000259" key="1">
    <source>
        <dbReference type="PROSITE" id="PS50995"/>
    </source>
</evidence>
<dbReference type="Gene3D" id="1.10.10.10">
    <property type="entry name" value="Winged helix-like DNA-binding domain superfamily/Winged helix DNA-binding domain"/>
    <property type="match status" value="1"/>
</dbReference>
<sequence length="153" mass="17362">MTSGASEAFISDADLIFILFRARQSIYRLSEKEVAKHGVTLEQATVMRLLKAKNDISIDEICRIMIREHHTISSLIRRMSRKNLVTIKKGERGRIELALSDKGAEILERIEASRYREGFISMLNAKEKQQLAGYLKRITDTALQKAGKAEVRG</sequence>
<dbReference type="RefSeq" id="WP_058438791.1">
    <property type="nucleotide sequence ID" value="NZ_KQ758903.1"/>
</dbReference>
<dbReference type="SMART" id="SM00347">
    <property type="entry name" value="HTH_MARR"/>
    <property type="match status" value="1"/>
</dbReference>
<dbReference type="InterPro" id="IPR000835">
    <property type="entry name" value="HTH_MarR-typ"/>
</dbReference>
<dbReference type="InterPro" id="IPR036388">
    <property type="entry name" value="WH-like_DNA-bd_sf"/>
</dbReference>
<dbReference type="EMBL" id="LFDV01000002">
    <property type="protein sequence ID" value="KTB47892.1"/>
    <property type="molecule type" value="Genomic_DNA"/>
</dbReference>